<feature type="chain" id="PRO_5003579337" description="Endonuclease/exonuclease/phosphatase domain-containing protein" evidence="6">
    <location>
        <begin position="19"/>
        <end position="254"/>
    </location>
</feature>
<name>H2ZIE6_CIOSA</name>
<feature type="signal peptide" evidence="6">
    <location>
        <begin position="1"/>
        <end position="18"/>
    </location>
</feature>
<dbReference type="PANTHER" id="PTHR11371:SF33">
    <property type="entry name" value="ENDONUCLEASE_EXONUCLEASE_PHOSPHATASE DOMAIN-CONTAINING PROTEIN"/>
    <property type="match status" value="1"/>
</dbReference>
<evidence type="ECO:0000256" key="6">
    <source>
        <dbReference type="SAM" id="SignalP"/>
    </source>
</evidence>
<evidence type="ECO:0000256" key="4">
    <source>
        <dbReference type="PIRSR" id="PIRSR000988-1"/>
    </source>
</evidence>
<evidence type="ECO:0000313" key="8">
    <source>
        <dbReference type="Ensembl" id="ENSCSAVP00000017362.1"/>
    </source>
</evidence>
<dbReference type="GO" id="GO:0006308">
    <property type="term" value="P:DNA catabolic process"/>
    <property type="evidence" value="ECO:0007669"/>
    <property type="project" value="InterPro"/>
</dbReference>
<dbReference type="InterPro" id="IPR036691">
    <property type="entry name" value="Endo/exonu/phosph_ase_sf"/>
</dbReference>
<dbReference type="InterPro" id="IPR005135">
    <property type="entry name" value="Endo/exonuclease/phosphatase"/>
</dbReference>
<dbReference type="InterPro" id="IPR016202">
    <property type="entry name" value="DNase_I"/>
</dbReference>
<dbReference type="AlphaFoldDB" id="H2ZIE6"/>
<feature type="disulfide bond" description="Essential for enzymatic activity" evidence="5">
    <location>
        <begin position="185"/>
        <end position="221"/>
    </location>
</feature>
<keyword evidence="5" id="KW-1015">Disulfide bond</keyword>
<dbReference type="PANTHER" id="PTHR11371">
    <property type="entry name" value="DEOXYRIBONUCLEASE"/>
    <property type="match status" value="1"/>
</dbReference>
<feature type="domain" description="Endonuclease/exonuclease/phosphatase" evidence="7">
    <location>
        <begin position="27"/>
        <end position="187"/>
    </location>
</feature>
<dbReference type="Ensembl" id="ENSCSAVT00000017552.1">
    <property type="protein sequence ID" value="ENSCSAVP00000017362.1"/>
    <property type="gene ID" value="ENSCSAVG00000010222.1"/>
</dbReference>
<evidence type="ECO:0000256" key="1">
    <source>
        <dbReference type="ARBA" id="ARBA00007359"/>
    </source>
</evidence>
<accession>H2ZIE6</accession>
<dbReference type="OMA" id="DCSYVRE"/>
<dbReference type="Pfam" id="PF03372">
    <property type="entry name" value="Exo_endo_phos"/>
    <property type="match status" value="1"/>
</dbReference>
<dbReference type="Proteomes" id="UP000007875">
    <property type="component" value="Unassembled WGS sequence"/>
</dbReference>
<protein>
    <recommendedName>
        <fullName evidence="7">Endonuclease/exonuclease/phosphatase domain-containing protein</fullName>
    </recommendedName>
</protein>
<keyword evidence="6" id="KW-0732">Signal</keyword>
<feature type="active site" evidence="4">
    <location>
        <position position="147"/>
    </location>
</feature>
<proteinExistence type="inferred from homology"/>
<dbReference type="SMART" id="SM00476">
    <property type="entry name" value="DNaseIc"/>
    <property type="match status" value="1"/>
</dbReference>
<reference evidence="9" key="1">
    <citation type="submission" date="2003-08" db="EMBL/GenBank/DDBJ databases">
        <authorList>
            <person name="Birren B."/>
            <person name="Nusbaum C."/>
            <person name="Abebe A."/>
            <person name="Abouelleil A."/>
            <person name="Adekoya E."/>
            <person name="Ait-zahra M."/>
            <person name="Allen N."/>
            <person name="Allen T."/>
            <person name="An P."/>
            <person name="Anderson M."/>
            <person name="Anderson S."/>
            <person name="Arachchi H."/>
            <person name="Armbruster J."/>
            <person name="Bachantsang P."/>
            <person name="Baldwin J."/>
            <person name="Barry A."/>
            <person name="Bayul T."/>
            <person name="Blitshsteyn B."/>
            <person name="Bloom T."/>
            <person name="Blye J."/>
            <person name="Boguslavskiy L."/>
            <person name="Borowsky M."/>
            <person name="Boukhgalter B."/>
            <person name="Brunache A."/>
            <person name="Butler J."/>
            <person name="Calixte N."/>
            <person name="Calvo S."/>
            <person name="Camarata J."/>
            <person name="Campo K."/>
            <person name="Chang J."/>
            <person name="Cheshatsang Y."/>
            <person name="Citroen M."/>
            <person name="Collymore A."/>
            <person name="Considine T."/>
            <person name="Cook A."/>
            <person name="Cooke P."/>
            <person name="Corum B."/>
            <person name="Cuomo C."/>
            <person name="David R."/>
            <person name="Dawoe T."/>
            <person name="Degray S."/>
            <person name="Dodge S."/>
            <person name="Dooley K."/>
            <person name="Dorje P."/>
            <person name="Dorjee K."/>
            <person name="Dorris L."/>
            <person name="Duffey N."/>
            <person name="Dupes A."/>
            <person name="Elkins T."/>
            <person name="Engels R."/>
            <person name="Erickson J."/>
            <person name="Farina A."/>
            <person name="Faro S."/>
            <person name="Ferreira P."/>
            <person name="Fischer H."/>
            <person name="Fitzgerald M."/>
            <person name="Foley K."/>
            <person name="Gage D."/>
            <person name="Galagan J."/>
            <person name="Gearin G."/>
            <person name="Gnerre S."/>
            <person name="Gnirke A."/>
            <person name="Goyette A."/>
            <person name="Graham J."/>
            <person name="Grandbois E."/>
            <person name="Gyaltsen K."/>
            <person name="Hafez N."/>
            <person name="Hagopian D."/>
            <person name="Hagos B."/>
            <person name="Hall J."/>
            <person name="Hatcher B."/>
            <person name="Heller A."/>
            <person name="Higgins H."/>
            <person name="Honan T."/>
            <person name="Horn A."/>
            <person name="Houde N."/>
            <person name="Hughes L."/>
            <person name="Hulme W."/>
            <person name="Husby E."/>
            <person name="Iliev I."/>
            <person name="Jaffe D."/>
            <person name="Jones C."/>
            <person name="Kamal M."/>
            <person name="Kamat A."/>
            <person name="Kamvysselis M."/>
            <person name="Karlsson E."/>
            <person name="Kells C."/>
            <person name="Kieu A."/>
            <person name="Kisner P."/>
            <person name="Kodira C."/>
            <person name="Kulbokas E."/>
            <person name="Labutti K."/>
            <person name="Lama D."/>
            <person name="Landers T."/>
            <person name="Leger J."/>
            <person name="Levine S."/>
            <person name="Lewis D."/>
            <person name="Lewis T."/>
            <person name="Lindblad-toh K."/>
            <person name="Liu X."/>
            <person name="Lokyitsang T."/>
            <person name="Lokyitsang Y."/>
            <person name="Lucien O."/>
            <person name="Lui A."/>
            <person name="Ma L.J."/>
            <person name="Mabbitt R."/>
            <person name="Macdonald J."/>
            <person name="Maclean C."/>
            <person name="Major J."/>
            <person name="Manning J."/>
            <person name="Marabella R."/>
            <person name="Maru K."/>
            <person name="Matthews C."/>
            <person name="Mauceli E."/>
            <person name="Mccarthy M."/>
            <person name="Mcdonough S."/>
            <person name="Mcghee T."/>
            <person name="Meldrim J."/>
            <person name="Meneus L."/>
            <person name="Mesirov J."/>
            <person name="Mihalev A."/>
            <person name="Mihova T."/>
            <person name="Mikkelsen T."/>
            <person name="Mlenga V."/>
            <person name="Moru K."/>
            <person name="Mozes J."/>
            <person name="Mulrain L."/>
            <person name="Munson G."/>
            <person name="Naylor J."/>
            <person name="Newes C."/>
            <person name="Nguyen C."/>
            <person name="Nguyen N."/>
            <person name="Nguyen T."/>
            <person name="Nicol R."/>
            <person name="Nielsen C."/>
            <person name="Nizzari M."/>
            <person name="Norbu C."/>
            <person name="Norbu N."/>
            <person name="O'donnell P."/>
            <person name="Okoawo O."/>
            <person name="O'leary S."/>
            <person name="Omotosho B."/>
            <person name="O'neill K."/>
            <person name="Osman S."/>
            <person name="Parker S."/>
            <person name="Perrin D."/>
            <person name="Phunkhang P."/>
            <person name="Piqani B."/>
            <person name="Purcell S."/>
            <person name="Rachupka T."/>
            <person name="Ramasamy U."/>
            <person name="Rameau R."/>
            <person name="Ray V."/>
            <person name="Raymond C."/>
            <person name="Retta R."/>
            <person name="Richardson S."/>
            <person name="Rise C."/>
            <person name="Rodriguez J."/>
            <person name="Rogers J."/>
            <person name="Rogov P."/>
            <person name="Rutman M."/>
            <person name="Schupbach R."/>
            <person name="Seaman C."/>
            <person name="Settipalli S."/>
            <person name="Sharpe T."/>
            <person name="Sheridan J."/>
            <person name="Sherpa N."/>
            <person name="Shi J."/>
            <person name="Smirnov S."/>
            <person name="Smith C."/>
            <person name="Sougnez C."/>
            <person name="Spencer B."/>
            <person name="Stalker J."/>
            <person name="Stange-thomann N."/>
            <person name="Stavropoulos S."/>
            <person name="Stetson K."/>
            <person name="Stone C."/>
            <person name="Stone S."/>
            <person name="Stubbs M."/>
            <person name="Talamas J."/>
            <person name="Tchuinga P."/>
            <person name="Tenzing P."/>
            <person name="Tesfaye S."/>
            <person name="Theodore J."/>
            <person name="Thoulutsang Y."/>
            <person name="Topham K."/>
            <person name="Towey S."/>
            <person name="Tsamla T."/>
            <person name="Tsomo N."/>
            <person name="Vallee D."/>
            <person name="Vassiliev H."/>
            <person name="Venkataraman V."/>
            <person name="Vinson J."/>
            <person name="Vo A."/>
            <person name="Wade C."/>
            <person name="Wang S."/>
            <person name="Wangchuk T."/>
            <person name="Wangdi T."/>
            <person name="Whittaker C."/>
            <person name="Wilkinson J."/>
            <person name="Wu Y."/>
            <person name="Wyman D."/>
            <person name="Yadav S."/>
            <person name="Yang S."/>
            <person name="Yang X."/>
            <person name="Yeager S."/>
            <person name="Yee E."/>
            <person name="Young G."/>
            <person name="Zainoun J."/>
            <person name="Zembeck L."/>
            <person name="Zimmer A."/>
            <person name="Zody M."/>
            <person name="Lander E."/>
        </authorList>
    </citation>
    <scope>NUCLEOTIDE SEQUENCE [LARGE SCALE GENOMIC DNA]</scope>
</reference>
<keyword evidence="3" id="KW-0378">Hydrolase</keyword>
<keyword evidence="2" id="KW-0540">Nuclease</keyword>
<dbReference type="GO" id="GO:0005634">
    <property type="term" value="C:nucleus"/>
    <property type="evidence" value="ECO:0007669"/>
    <property type="project" value="TreeGrafter"/>
</dbReference>
<reference evidence="8" key="3">
    <citation type="submission" date="2025-09" db="UniProtKB">
        <authorList>
            <consortium name="Ensembl"/>
        </authorList>
    </citation>
    <scope>IDENTIFICATION</scope>
</reference>
<sequence>MFVLLVTSLILCSSYGYAQEELLLSAFNIQVFGQTKVSKPEVVQVLIQILARYDLIVVQEIRDIQETAFPELISQLNQVSDLYDHFMGIRVGRTASKEQYGFVYKRDKLSKIGEFQFNDTSDAFEREPLIVRFRWSAGIDFTLIPMHAKPSDAVNEMNALIQVYEESTSIYGNDSIILGDLNADCSYVCQSCWSGVQLRSESAFHWLIADDVDTTVSNSNCAYDRLIVTGDLLSKVCCADVFRFDTHFNLTQDE</sequence>
<dbReference type="GeneTree" id="ENSGT00950000182846"/>
<dbReference type="Gene3D" id="3.60.10.10">
    <property type="entry name" value="Endonuclease/exonuclease/phosphatase"/>
    <property type="match status" value="1"/>
</dbReference>
<dbReference type="PRINTS" id="PR00130">
    <property type="entry name" value="DNASEI"/>
</dbReference>
<dbReference type="SUPFAM" id="SSF56219">
    <property type="entry name" value="DNase I-like"/>
    <property type="match status" value="1"/>
</dbReference>
<reference evidence="8" key="2">
    <citation type="submission" date="2025-08" db="UniProtKB">
        <authorList>
            <consortium name="Ensembl"/>
        </authorList>
    </citation>
    <scope>IDENTIFICATION</scope>
</reference>
<evidence type="ECO:0000256" key="2">
    <source>
        <dbReference type="ARBA" id="ARBA00022722"/>
    </source>
</evidence>
<organism evidence="8 9">
    <name type="scientific">Ciona savignyi</name>
    <name type="common">Pacific transparent sea squirt</name>
    <dbReference type="NCBI Taxonomy" id="51511"/>
    <lineage>
        <taxon>Eukaryota</taxon>
        <taxon>Metazoa</taxon>
        <taxon>Chordata</taxon>
        <taxon>Tunicata</taxon>
        <taxon>Ascidiacea</taxon>
        <taxon>Phlebobranchia</taxon>
        <taxon>Cionidae</taxon>
        <taxon>Ciona</taxon>
    </lineage>
</organism>
<evidence type="ECO:0000256" key="5">
    <source>
        <dbReference type="PIRSR" id="PIRSR000988-2"/>
    </source>
</evidence>
<feature type="active site" evidence="4">
    <location>
        <position position="98"/>
    </location>
</feature>
<dbReference type="PIRSF" id="PIRSF000988">
    <property type="entry name" value="DNase_I_euk"/>
    <property type="match status" value="1"/>
</dbReference>
<keyword evidence="9" id="KW-1185">Reference proteome</keyword>
<evidence type="ECO:0000256" key="3">
    <source>
        <dbReference type="ARBA" id="ARBA00022801"/>
    </source>
</evidence>
<dbReference type="CDD" id="cd10282">
    <property type="entry name" value="DNase1"/>
    <property type="match status" value="1"/>
</dbReference>
<dbReference type="GO" id="GO:0004530">
    <property type="term" value="F:deoxyribonuclease I activity"/>
    <property type="evidence" value="ECO:0007669"/>
    <property type="project" value="TreeGrafter"/>
</dbReference>
<dbReference type="HOGENOM" id="CLU_043335_0_0_1"/>
<evidence type="ECO:0000313" key="9">
    <source>
        <dbReference type="Proteomes" id="UP000007875"/>
    </source>
</evidence>
<dbReference type="GO" id="GO:0003677">
    <property type="term" value="F:DNA binding"/>
    <property type="evidence" value="ECO:0007669"/>
    <property type="project" value="TreeGrafter"/>
</dbReference>
<evidence type="ECO:0000259" key="7">
    <source>
        <dbReference type="Pfam" id="PF03372"/>
    </source>
</evidence>
<comment type="similarity">
    <text evidence="1">Belongs to the DNase I family.</text>
</comment>